<name>A0A9D2H180_9FIRM</name>
<protein>
    <recommendedName>
        <fullName evidence="7">Redox-sensing transcriptional repressor Rex</fullName>
    </recommendedName>
</protein>
<dbReference type="Pfam" id="PF02629">
    <property type="entry name" value="CoA_binding"/>
    <property type="match status" value="1"/>
</dbReference>
<keyword evidence="5 7" id="KW-0238">DNA-binding</keyword>
<dbReference type="NCBIfam" id="NF003996">
    <property type="entry name" value="PRK05472.2-5"/>
    <property type="match status" value="1"/>
</dbReference>
<dbReference type="Proteomes" id="UP000824221">
    <property type="component" value="Unassembled WGS sequence"/>
</dbReference>
<feature type="DNA-binding region" description="H-T-H motif" evidence="7">
    <location>
        <begin position="18"/>
        <end position="57"/>
    </location>
</feature>
<keyword evidence="1 7" id="KW-0963">Cytoplasm</keyword>
<dbReference type="NCBIfam" id="NF003994">
    <property type="entry name" value="PRK05472.2-3"/>
    <property type="match status" value="1"/>
</dbReference>
<dbReference type="InterPro" id="IPR036291">
    <property type="entry name" value="NAD(P)-bd_dom_sf"/>
</dbReference>
<evidence type="ECO:0000256" key="2">
    <source>
        <dbReference type="ARBA" id="ARBA00022491"/>
    </source>
</evidence>
<gene>
    <name evidence="7" type="primary">rex</name>
    <name evidence="9" type="ORF">H9797_01625</name>
</gene>
<comment type="subunit">
    <text evidence="7">Homodimer.</text>
</comment>
<dbReference type="Gene3D" id="3.40.50.720">
    <property type="entry name" value="NAD(P)-binding Rossmann-like Domain"/>
    <property type="match status" value="1"/>
</dbReference>
<evidence type="ECO:0000256" key="6">
    <source>
        <dbReference type="ARBA" id="ARBA00023163"/>
    </source>
</evidence>
<dbReference type="GO" id="GO:0051775">
    <property type="term" value="P:response to redox state"/>
    <property type="evidence" value="ECO:0007669"/>
    <property type="project" value="InterPro"/>
</dbReference>
<organism evidence="9 10">
    <name type="scientific">Candidatus Gallimonas gallistercoris</name>
    <dbReference type="NCBI Taxonomy" id="2838602"/>
    <lineage>
        <taxon>Bacteria</taxon>
        <taxon>Bacillati</taxon>
        <taxon>Bacillota</taxon>
        <taxon>Clostridia</taxon>
        <taxon>Candidatus Gallimonas</taxon>
    </lineage>
</organism>
<dbReference type="EMBL" id="DXAJ01000029">
    <property type="protein sequence ID" value="HJA02067.1"/>
    <property type="molecule type" value="Genomic_DNA"/>
</dbReference>
<comment type="caution">
    <text evidence="9">The sequence shown here is derived from an EMBL/GenBank/DDBJ whole genome shotgun (WGS) entry which is preliminary data.</text>
</comment>
<evidence type="ECO:0000313" key="9">
    <source>
        <dbReference type="EMBL" id="HJA02067.1"/>
    </source>
</evidence>
<evidence type="ECO:0000256" key="4">
    <source>
        <dbReference type="ARBA" id="ARBA00023027"/>
    </source>
</evidence>
<dbReference type="InterPro" id="IPR036388">
    <property type="entry name" value="WH-like_DNA-bd_sf"/>
</dbReference>
<dbReference type="SMART" id="SM00881">
    <property type="entry name" value="CoA_binding"/>
    <property type="match status" value="1"/>
</dbReference>
<evidence type="ECO:0000256" key="5">
    <source>
        <dbReference type="ARBA" id="ARBA00023125"/>
    </source>
</evidence>
<dbReference type="SUPFAM" id="SSF51735">
    <property type="entry name" value="NAD(P)-binding Rossmann-fold domains"/>
    <property type="match status" value="1"/>
</dbReference>
<evidence type="ECO:0000256" key="1">
    <source>
        <dbReference type="ARBA" id="ARBA00022490"/>
    </source>
</evidence>
<dbReference type="GO" id="GO:0045892">
    <property type="term" value="P:negative regulation of DNA-templated transcription"/>
    <property type="evidence" value="ECO:0007669"/>
    <property type="project" value="InterPro"/>
</dbReference>
<dbReference type="InterPro" id="IPR009718">
    <property type="entry name" value="Rex_DNA-bd_C_dom"/>
</dbReference>
<evidence type="ECO:0000313" key="10">
    <source>
        <dbReference type="Proteomes" id="UP000824221"/>
    </source>
</evidence>
<comment type="function">
    <text evidence="7">Modulates transcription in response to changes in cellular NADH/NAD(+) redox state.</text>
</comment>
<dbReference type="GO" id="GO:0003677">
    <property type="term" value="F:DNA binding"/>
    <property type="evidence" value="ECO:0007669"/>
    <property type="project" value="UniProtKB-UniRule"/>
</dbReference>
<dbReference type="Gene3D" id="1.10.10.10">
    <property type="entry name" value="Winged helix-like DNA-binding domain superfamily/Winged helix DNA-binding domain"/>
    <property type="match status" value="1"/>
</dbReference>
<evidence type="ECO:0000256" key="7">
    <source>
        <dbReference type="HAMAP-Rule" id="MF_01131"/>
    </source>
</evidence>
<keyword evidence="6 7" id="KW-0804">Transcription</keyword>
<dbReference type="InterPro" id="IPR022876">
    <property type="entry name" value="Tscrpt_rep_Rex"/>
</dbReference>
<dbReference type="PANTHER" id="PTHR35786">
    <property type="entry name" value="REDOX-SENSING TRANSCRIPTIONAL REPRESSOR REX"/>
    <property type="match status" value="1"/>
</dbReference>
<dbReference type="GO" id="GO:0005737">
    <property type="term" value="C:cytoplasm"/>
    <property type="evidence" value="ECO:0007669"/>
    <property type="project" value="UniProtKB-SubCell"/>
</dbReference>
<dbReference type="AlphaFoldDB" id="A0A9D2H180"/>
<dbReference type="PANTHER" id="PTHR35786:SF1">
    <property type="entry name" value="REDOX-SENSING TRANSCRIPTIONAL REPRESSOR REX 1"/>
    <property type="match status" value="1"/>
</dbReference>
<accession>A0A9D2H180</accession>
<dbReference type="HAMAP" id="MF_01131">
    <property type="entry name" value="Rex"/>
    <property type="match status" value="1"/>
</dbReference>
<dbReference type="NCBIfam" id="NF003995">
    <property type="entry name" value="PRK05472.2-4"/>
    <property type="match status" value="1"/>
</dbReference>
<dbReference type="SUPFAM" id="SSF46785">
    <property type="entry name" value="Winged helix' DNA-binding domain"/>
    <property type="match status" value="1"/>
</dbReference>
<sequence length="212" mass="22571">MEGKTAEISKAAFLRFPAYLRYLKAEEAAGVGYVSSSEIAEDMHLSAVCVRKDLALVASEPGKPRLGFAVGKLIGDLERALGYHLKTHACVVGAGRLGRAFLVYEGFEHYGIDVVAAFDISPAQVGALRGKPIYPMERLKEITERENVRLGILTVPGEAAQQACDAMVEAGITAILSFAPAYVRVPEGVTLRCEDLAATLASLSAETEKSGA</sequence>
<dbReference type="GO" id="GO:0003700">
    <property type="term" value="F:DNA-binding transcription factor activity"/>
    <property type="evidence" value="ECO:0007669"/>
    <property type="project" value="UniProtKB-UniRule"/>
</dbReference>
<reference evidence="9" key="2">
    <citation type="submission" date="2021-04" db="EMBL/GenBank/DDBJ databases">
        <authorList>
            <person name="Gilroy R."/>
        </authorList>
    </citation>
    <scope>NUCLEOTIDE SEQUENCE</scope>
    <source>
        <strain evidence="9">CHK156-179</strain>
    </source>
</reference>
<keyword evidence="2 7" id="KW-0678">Repressor</keyword>
<reference evidence="9" key="1">
    <citation type="journal article" date="2021" name="PeerJ">
        <title>Extensive microbial diversity within the chicken gut microbiome revealed by metagenomics and culture.</title>
        <authorList>
            <person name="Gilroy R."/>
            <person name="Ravi A."/>
            <person name="Getino M."/>
            <person name="Pursley I."/>
            <person name="Horton D.L."/>
            <person name="Alikhan N.F."/>
            <person name="Baker D."/>
            <person name="Gharbi K."/>
            <person name="Hall N."/>
            <person name="Watson M."/>
            <person name="Adriaenssens E.M."/>
            <person name="Foster-Nyarko E."/>
            <person name="Jarju S."/>
            <person name="Secka A."/>
            <person name="Antonio M."/>
            <person name="Oren A."/>
            <person name="Chaudhuri R.R."/>
            <person name="La Ragione R."/>
            <person name="Hildebrand F."/>
            <person name="Pallen M.J."/>
        </authorList>
    </citation>
    <scope>NUCLEOTIDE SEQUENCE</scope>
    <source>
        <strain evidence="9">CHK156-179</strain>
    </source>
</reference>
<keyword evidence="4 7" id="KW-0520">NAD</keyword>
<proteinExistence type="inferred from homology"/>
<comment type="subcellular location">
    <subcellularLocation>
        <location evidence="7">Cytoplasm</location>
    </subcellularLocation>
</comment>
<dbReference type="InterPro" id="IPR036390">
    <property type="entry name" value="WH_DNA-bd_sf"/>
</dbReference>
<keyword evidence="3 7" id="KW-0805">Transcription regulation</keyword>
<dbReference type="Pfam" id="PF06971">
    <property type="entry name" value="Put_DNA-bind_N"/>
    <property type="match status" value="1"/>
</dbReference>
<feature type="binding site" evidence="7">
    <location>
        <begin position="93"/>
        <end position="98"/>
    </location>
    <ligand>
        <name>NAD(+)</name>
        <dbReference type="ChEBI" id="CHEBI:57540"/>
    </ligand>
</feature>
<comment type="similarity">
    <text evidence="7">Belongs to the transcriptional regulatory Rex family.</text>
</comment>
<evidence type="ECO:0000259" key="8">
    <source>
        <dbReference type="SMART" id="SM00881"/>
    </source>
</evidence>
<feature type="domain" description="CoA-binding" evidence="8">
    <location>
        <begin position="82"/>
        <end position="182"/>
    </location>
</feature>
<dbReference type="InterPro" id="IPR003781">
    <property type="entry name" value="CoA-bd"/>
</dbReference>
<evidence type="ECO:0000256" key="3">
    <source>
        <dbReference type="ARBA" id="ARBA00023015"/>
    </source>
</evidence>